<dbReference type="OrthoDB" id="10068710at2759"/>
<organism evidence="1 2">
    <name type="scientific">Psylliodes chrysocephalus</name>
    <dbReference type="NCBI Taxonomy" id="3402493"/>
    <lineage>
        <taxon>Eukaryota</taxon>
        <taxon>Metazoa</taxon>
        <taxon>Ecdysozoa</taxon>
        <taxon>Arthropoda</taxon>
        <taxon>Hexapoda</taxon>
        <taxon>Insecta</taxon>
        <taxon>Pterygota</taxon>
        <taxon>Neoptera</taxon>
        <taxon>Endopterygota</taxon>
        <taxon>Coleoptera</taxon>
        <taxon>Polyphaga</taxon>
        <taxon>Cucujiformia</taxon>
        <taxon>Chrysomeloidea</taxon>
        <taxon>Chrysomelidae</taxon>
        <taxon>Galerucinae</taxon>
        <taxon>Alticini</taxon>
        <taxon>Psylliodes</taxon>
    </lineage>
</organism>
<sequence>MSDHFEPNDPFRTSGILNSLEADKVSMVTKGRSHKDKHLIFVARTYMRPLACLLIEVRNIKNDKSLSLLPILHPSEFKSFVATTLQIIKPLALKTGTLLKKAIGGAYYLEIQKNRINYLKCFKFNEELIEEERATEVSLEAGLNINRFIKTTTLPKTEDISKIKYLDVLIAKEKTELNSNSTNEATYEQLIEGTYR</sequence>
<dbReference type="Proteomes" id="UP001153636">
    <property type="component" value="Chromosome 2"/>
</dbReference>
<keyword evidence="2" id="KW-1185">Reference proteome</keyword>
<proteinExistence type="predicted"/>
<name>A0A9P0GF16_9CUCU</name>
<dbReference type="AlphaFoldDB" id="A0A9P0GF16"/>
<accession>A0A9P0GF16</accession>
<evidence type="ECO:0000313" key="2">
    <source>
        <dbReference type="Proteomes" id="UP001153636"/>
    </source>
</evidence>
<protein>
    <submittedName>
        <fullName evidence="1">Uncharacterized protein</fullName>
    </submittedName>
</protein>
<evidence type="ECO:0000313" key="1">
    <source>
        <dbReference type="EMBL" id="CAH1107002.1"/>
    </source>
</evidence>
<gene>
    <name evidence="1" type="ORF">PSYICH_LOCUS6984</name>
</gene>
<reference evidence="1" key="1">
    <citation type="submission" date="2022-01" db="EMBL/GenBank/DDBJ databases">
        <authorList>
            <person name="King R."/>
        </authorList>
    </citation>
    <scope>NUCLEOTIDE SEQUENCE</scope>
</reference>
<dbReference type="EMBL" id="OV651814">
    <property type="protein sequence ID" value="CAH1107002.1"/>
    <property type="molecule type" value="Genomic_DNA"/>
</dbReference>